<feature type="transmembrane region" description="Helical" evidence="1">
    <location>
        <begin position="46"/>
        <end position="68"/>
    </location>
</feature>
<dbReference type="PANTHER" id="PTHR22911:SF135">
    <property type="entry name" value="BLR4310 PROTEIN"/>
    <property type="match status" value="1"/>
</dbReference>
<feature type="transmembrane region" description="Helical" evidence="1">
    <location>
        <begin position="268"/>
        <end position="287"/>
    </location>
</feature>
<feature type="transmembrane region" description="Helical" evidence="1">
    <location>
        <begin position="213"/>
        <end position="232"/>
    </location>
</feature>
<dbReference type="SUPFAM" id="SSF103481">
    <property type="entry name" value="Multidrug resistance efflux transporter EmrE"/>
    <property type="match status" value="2"/>
</dbReference>
<dbReference type="Pfam" id="PF00892">
    <property type="entry name" value="EamA"/>
    <property type="match status" value="1"/>
</dbReference>
<dbReference type="EMBL" id="CP058214">
    <property type="protein sequence ID" value="QPC44821.1"/>
    <property type="molecule type" value="Genomic_DNA"/>
</dbReference>
<dbReference type="InterPro" id="IPR000620">
    <property type="entry name" value="EamA_dom"/>
</dbReference>
<reference evidence="3 4" key="1">
    <citation type="submission" date="2020-06" db="EMBL/GenBank/DDBJ databases">
        <title>Genome sequence of 2 isolates from Red Sea Mangroves.</title>
        <authorList>
            <person name="Sefrji F."/>
            <person name="Michoud G."/>
            <person name="Merlino G."/>
            <person name="Daffonchio D."/>
        </authorList>
    </citation>
    <scope>NUCLEOTIDE SEQUENCE [LARGE SCALE GENOMIC DNA]</scope>
    <source>
        <strain evidence="3 4">R1DC25</strain>
    </source>
</reference>
<feature type="transmembrane region" description="Helical" evidence="1">
    <location>
        <begin position="106"/>
        <end position="125"/>
    </location>
</feature>
<feature type="transmembrane region" description="Helical" evidence="1">
    <location>
        <begin position="132"/>
        <end position="152"/>
    </location>
</feature>
<feature type="domain" description="EamA" evidence="2">
    <location>
        <begin position="16"/>
        <end position="148"/>
    </location>
</feature>
<dbReference type="GO" id="GO:0016020">
    <property type="term" value="C:membrane"/>
    <property type="evidence" value="ECO:0007669"/>
    <property type="project" value="InterPro"/>
</dbReference>
<keyword evidence="1" id="KW-1133">Transmembrane helix</keyword>
<keyword evidence="1" id="KW-0472">Membrane</keyword>
<evidence type="ECO:0000313" key="4">
    <source>
        <dbReference type="Proteomes" id="UP000593594"/>
    </source>
</evidence>
<dbReference type="RefSeq" id="WP_213162189.1">
    <property type="nucleotide sequence ID" value="NZ_CP058214.1"/>
</dbReference>
<proteinExistence type="predicted"/>
<dbReference type="PANTHER" id="PTHR22911">
    <property type="entry name" value="ACYL-MALONYL CONDENSING ENZYME-RELATED"/>
    <property type="match status" value="1"/>
</dbReference>
<gene>
    <name evidence="3" type="ORF">HW532_20225</name>
</gene>
<keyword evidence="1" id="KW-0812">Transmembrane</keyword>
<keyword evidence="4" id="KW-1185">Reference proteome</keyword>
<name>A0A7S8HDM7_9HYPH</name>
<organism evidence="3 4">
    <name type="scientific">Kaustia mangrovi</name>
    <dbReference type="NCBI Taxonomy" id="2593653"/>
    <lineage>
        <taxon>Bacteria</taxon>
        <taxon>Pseudomonadati</taxon>
        <taxon>Pseudomonadota</taxon>
        <taxon>Alphaproteobacteria</taxon>
        <taxon>Hyphomicrobiales</taxon>
        <taxon>Parvibaculaceae</taxon>
        <taxon>Kaustia</taxon>
    </lineage>
</organism>
<evidence type="ECO:0000256" key="1">
    <source>
        <dbReference type="SAM" id="Phobius"/>
    </source>
</evidence>
<accession>A0A7S8HDM7</accession>
<protein>
    <submittedName>
        <fullName evidence="3">DMT family transporter</fullName>
    </submittedName>
</protein>
<dbReference type="Proteomes" id="UP000593594">
    <property type="component" value="Chromosome"/>
</dbReference>
<dbReference type="InterPro" id="IPR037185">
    <property type="entry name" value="EmrE-like"/>
</dbReference>
<evidence type="ECO:0000259" key="2">
    <source>
        <dbReference type="Pfam" id="PF00892"/>
    </source>
</evidence>
<feature type="transmembrane region" description="Helical" evidence="1">
    <location>
        <begin position="189"/>
        <end position="207"/>
    </location>
</feature>
<feature type="transmembrane region" description="Helical" evidence="1">
    <location>
        <begin position="244"/>
        <end position="262"/>
    </location>
</feature>
<feature type="transmembrane region" description="Helical" evidence="1">
    <location>
        <begin position="158"/>
        <end position="177"/>
    </location>
</feature>
<evidence type="ECO:0000313" key="3">
    <source>
        <dbReference type="EMBL" id="QPC44821.1"/>
    </source>
</evidence>
<sequence>MGAGSSTEQAAAAHRKGLAITFAGGMFMTFDTPLLRLVDTDPWTAIVWRGLFVFLAMGGFWLWWRLATGSREPFINGRDGFVVALLHCAANILFMTALHYTTVANLVFILALNPLFAALFSFLWLKETVNRATLMAILAALAGVAIIVWDGLGRGSAFGDGLALGCATVLGFGLTYVRRSRKNLSLSPALGALIAAGIAVPFAQQLWLDGDQWIYMALNGFVVMPMASAMLVAGPRYITAAEVAMFFLLETVLAPVWVWLVVGEVPSGNSLIGGAIILTTLALHSLHRLGTGRRRARKTG</sequence>
<dbReference type="AlphaFoldDB" id="A0A7S8HDM7"/>
<dbReference type="KEGG" id="kmn:HW532_20225"/>
<feature type="transmembrane region" description="Helical" evidence="1">
    <location>
        <begin position="80"/>
        <end position="100"/>
    </location>
</feature>